<dbReference type="Gene3D" id="3.90.1750.10">
    <property type="entry name" value="Hect, E3 ligase catalytic domains"/>
    <property type="match status" value="1"/>
</dbReference>
<dbReference type="PANTHER" id="PTHR46654:SF1">
    <property type="entry name" value="E3 UBIQUITIN-PROTEIN LIGASE HECTD3"/>
    <property type="match status" value="1"/>
</dbReference>
<protein>
    <recommendedName>
        <fullName evidence="3">HECT domain-containing protein</fullName>
    </recommendedName>
</protein>
<dbReference type="CDD" id="cd11709">
    <property type="entry name" value="SPRY"/>
    <property type="match status" value="1"/>
</dbReference>
<dbReference type="Pfam" id="PF00632">
    <property type="entry name" value="HECT"/>
    <property type="match status" value="1"/>
</dbReference>
<dbReference type="Proteomes" id="UP000663870">
    <property type="component" value="Unassembled WGS sequence"/>
</dbReference>
<dbReference type="InterPro" id="IPR013320">
    <property type="entry name" value="ConA-like_dom_sf"/>
</dbReference>
<dbReference type="Gene3D" id="3.30.2160.10">
    <property type="entry name" value="Hect, E3 ligase catalytic domain"/>
    <property type="match status" value="1"/>
</dbReference>
<sequence>MGQHISLSDCKIPDLLATNNQQSNEVSSANETEDIHLFLPFDIINEINKNYTSLPNQKISNELLITKDVLINQIRNDISDFSNLFGVKKFNMEIAEIIKKMFDHIATMNTNRQNSMQLIINKQEQLKNSYSEKLKDDENEMNSVFSETLIDREKKSDEQQVNELSFFAVQSLITMLLMLLESIHKFDSTIINEMLNLTNQLFEQIPLNYLSSDVYKRSDNLFKSLKPLTNYIQELSTQTDIDPIVANQSIKFLFNFSVMKASFKDILPLIRKLIFNTNDIFDIRNLLIKLNKHLTMMLDRFQKEKQTSSIPTTIPQNNTTDNNITTQIHNRTEAVLPTEKALDIEQKLLAAVEYLKLIEAYPDIQLITLNENKFTGQFICSILLVHIDLHNQFHAKSKFEHGSMNGSFSFELETETFKYLYDIIEQLTIVVETSSDTNLGYILNVCLRLLTTHLQFLIGANFDNFHDLLNENDIEKWFTLVSKLAFDDKLEERKKEASHALIYLIEKQILSFGKMLTFIHKHIIENRHPILIDQLLNKLNQQVFIYKWIEILCDDQDTQDRTLAYIVLHSFIDIVLQSTFVDIEKVNRLREIIIIFQELLLVYFNNQPIDISNELESSALSTLGIEYTTHVIKSCLQQEIQSILFEPLLLGLCTLTESKFNFAVIQPIFAAVMPLFAEYIIQTKIDINDKTNYLISWLLGKMSHRLIVGPPQSPLEKKYNKTLKLPLFSGGYETLTTDINSYLSNLFKSDLSIYSRFFLPLRRQQSILDNDFLISVYHNIDQGAKLISKMKLFIRNKQHILEKSIEIIANDACAAVFAVYIKHYRRIDLAQHELIQPIEQKPHAKLLLLYEYANEIRRIFAATKARGDDCDELYKKIKKDTLLLLVSIRESSFIAKIKQDYSLPIITTKKFQLQRQQSHWTKAKYIIRLLRNTLNACIRLKYLMLEKKRAVENKQNSESVMHRAISNCLYGNDNISIFIGNEKLKIEFNEIVKCLIRQYQRTMTRLITYRFIEQLIILSKDNNRCLNILFINLKDNNLDWHYLENIQASNNQLKEDIGHLYYKIIKNILSFSIESNMKTLCVLNLINLNYDSMDLCFLNDFQFIQELFNPFISLIKIDTTNVDLMNIKFTAFNWFRLVVLKVCENIELEELRNMHFGNRKFRRILEQQCNLIFNKLILTELKQLQQNQLTCEDSSLKNVSFRYFVRSSKFDVDVFIDRYLMLLLRCIHLYDHIRLNYATMDYIEQLFNLYHTSQSLGTRLLTLKILRDLLIYLSDDTNRSFIENLLTKILFSIGQNFNVLETEKIDLDIIIEFIYIYRTIISYNSPWQKFATKLLVDAIKSCMNFNFTSLEMVELQQMNFFLASICILGGYVQPYCLGSTVEVYPTNTDIQELQSAIIIEINMDALESDSSDVKPYLVQYATTNQTEWVSSNQIRIIVDVQPPNLSLLPIDNAVHTILDTLGFLVQTIDVSTIDSLILLDIKCRVVKALYDVLNYKQVIEIFMEKPYASIITKLSTSMDYFDSIHSIIPNDLRLFNQLHLEQYYLSLDRFVRKNQIVENKLDIIIHNKNGWNQMKIIHDPIISQYLSETSSIDQNWKPIASKSEIKSYKKGRLGNDDIQIISVPVNDNKAVLEECGIKHKFKGRVNINDDIGNIRRRTFIPDSIELNEGKWYFCVRFPLGGAAVIGWATKGFNPSLHDSYGVGDDEYSWGFDGASAVYDRNRHRIFHRRNSWDVDAVCGCGIEIDGTNTNIKYWLNGKFLGTVYSHSENKTIKTNLLPNGIFATYFPAVTVKLYRNMANTGVFEFIFSPEDMTECPLPKGYKPLLMPKLLTMENILVAYPYSAYLIGNDIQQYFYTSRCPKNDSKDKKISLLRDFINDQHFEVPFNVDMITTDNNLLKLSKENDGFLLSLDNHQELTISFDFEISATENRCDELDIVLFTLDDAIFSIHVCMNDNFINETKIYRQHVAILFQINKQAKVYTNNKFQTLNYYHSFDSKLNLRLLPCLNVGFRNLGIWTYLLSEEHIQRLFTYGLSHVAIDYQKLKEYQQRLNTIEFKAKQKYFTNETLVPFNEPFKSDLWEETKQSINHDESNYFKTIPDTNQSIVQLFGNKTYLVLNTANQIWSEYTLILDIFIPNFPSAKNLLNSEARLTLLTLDNKSEIYVTHDGHLHVTGEHQSSSTVKLQEYIRLFISIQQNSIHIYVNGSLEVDVSITEDQFATKLKHIDLFRELDLTKNTTNDDQLRIECRSITYLNKSTHILSSSMKKLIQSIEYSLDQLVAPSFNILSTSLIGIGYKEQSIKYVMKKYNTTNIYFIDKILREETQSIENICQQEQQQKRLNILRRLSSYDENRILHMLIDNDNVTNNSSVSILKSEIDNDDDDMPSDKKWFYDTIRSVGICDKLDDWFQDKEVNNQLTDGYPGYKLLDLTKADSDEIEFTNKFKKTMTTSSHYVHRQISFKTYIHSRTTCEYGLITIYARHTILNMLKVWCNDDHSNLFPLSKFDDGNLIVKLLRFMHHHHTYASMLVDATINRMDLLIISIITVELKDLLKCIVHEKLTVEIFNRKAPVFFQLQKQAIEESIHFLIEPSLIDINNNNDATIDEQIFIKQPNLDFLLKIFHLFSEVLKDFEGKNYDVDLVTRLLFPGIVIKILFDLFLLVPSHQLKRAADEQVMKFMNQNIKFDDNSLSHEFNINFIETLPAESIPDSTKYVSFTCLCNIPSVCIQTRVKFLYLFNISLERTLPNIDFSVTSGIGFIVDRIRSVRHCILFVTKFEIFSAALTKTAVNLESSEVNIKFDIVKASVAEHPEDTVFYQAYKQLKSDASRIFRRTENEQAWKAIYVGMFGDDQGGPYRDSITRICADLCSTRLSLFILCPNGRTNNGLNRDRWIPNVFPPNRSIPIDIKNQYRFVGQLMGMAIRTKQYLDVRFPILLWKQLIYEEITIEDIEAIDISSFAIINEMEENIRKVKSLNECDDDDDVNNNCDYLFSSIMTELTFDVISSTGQTYELIPGGFHIRITAANFEDYCMHYRQYRINEFYRQIEFIRQGLYSVVPWGDLTLYTAHELEEAVCGKVYIDIEMLKRHTDYDGDHESSPRIQQFWSVLSDMFSEEQKRLFLLFVWGRSTLPYSDKDFSTNFTIARLEISGNVDEALPKSYTCVFTLQLPAYSTKEVMYERLNYAITYCSSIDTDGRMN</sequence>
<proteinExistence type="predicted"/>
<dbReference type="EMBL" id="CAJNOH010000840">
    <property type="protein sequence ID" value="CAF1134333.1"/>
    <property type="molecule type" value="Genomic_DNA"/>
</dbReference>
<dbReference type="InterPro" id="IPR003877">
    <property type="entry name" value="SPRY_dom"/>
</dbReference>
<dbReference type="Pfam" id="PF00622">
    <property type="entry name" value="SPRY"/>
    <property type="match status" value="1"/>
</dbReference>
<accession>A0A815I2K6</accession>
<gene>
    <name evidence="5" type="ORF">JXQ802_LOCUS32565</name>
    <name evidence="4" type="ORF">PYM288_LOCUS21383</name>
</gene>
<dbReference type="SUPFAM" id="SSF49899">
    <property type="entry name" value="Concanavalin A-like lectins/glucanases"/>
    <property type="match status" value="1"/>
</dbReference>
<dbReference type="PROSITE" id="PS50237">
    <property type="entry name" value="HECT"/>
    <property type="match status" value="1"/>
</dbReference>
<evidence type="ECO:0000256" key="1">
    <source>
        <dbReference type="ARBA" id="ARBA00022786"/>
    </source>
</evidence>
<evidence type="ECO:0000313" key="6">
    <source>
        <dbReference type="Proteomes" id="UP000663870"/>
    </source>
</evidence>
<dbReference type="Gene3D" id="2.60.120.920">
    <property type="match status" value="1"/>
</dbReference>
<feature type="active site" description="Glycyl thioester intermediate" evidence="2">
    <location>
        <position position="3156"/>
    </location>
</feature>
<dbReference type="InterPro" id="IPR042469">
    <property type="entry name" value="HECTD3"/>
</dbReference>
<evidence type="ECO:0000259" key="3">
    <source>
        <dbReference type="PROSITE" id="PS50237"/>
    </source>
</evidence>
<dbReference type="PANTHER" id="PTHR46654">
    <property type="entry name" value="E3 UBIQUITIN-PROTEIN LIGASE HECTD3"/>
    <property type="match status" value="1"/>
</dbReference>
<organism evidence="5 6">
    <name type="scientific">Rotaria sordida</name>
    <dbReference type="NCBI Taxonomy" id="392033"/>
    <lineage>
        <taxon>Eukaryota</taxon>
        <taxon>Metazoa</taxon>
        <taxon>Spiralia</taxon>
        <taxon>Gnathifera</taxon>
        <taxon>Rotifera</taxon>
        <taxon>Eurotatoria</taxon>
        <taxon>Bdelloidea</taxon>
        <taxon>Philodinida</taxon>
        <taxon>Philodinidae</taxon>
        <taxon>Rotaria</taxon>
    </lineage>
</organism>
<dbReference type="InterPro" id="IPR000569">
    <property type="entry name" value="HECT_dom"/>
</dbReference>
<reference evidence="5" key="1">
    <citation type="submission" date="2021-02" db="EMBL/GenBank/DDBJ databases">
        <authorList>
            <person name="Nowell W R."/>
        </authorList>
    </citation>
    <scope>NUCLEOTIDE SEQUENCE</scope>
</reference>
<feature type="domain" description="HECT" evidence="3">
    <location>
        <begin position="2818"/>
        <end position="3179"/>
    </location>
</feature>
<dbReference type="EMBL" id="CAJNOL010001439">
    <property type="protein sequence ID" value="CAF1359917.1"/>
    <property type="molecule type" value="Genomic_DNA"/>
</dbReference>
<comment type="caution">
    <text evidence="5">The sequence shown here is derived from an EMBL/GenBank/DDBJ whole genome shotgun (WGS) entry which is preliminary data.</text>
</comment>
<evidence type="ECO:0000256" key="2">
    <source>
        <dbReference type="PROSITE-ProRule" id="PRU00104"/>
    </source>
</evidence>
<evidence type="ECO:0000313" key="5">
    <source>
        <dbReference type="EMBL" id="CAF1359917.1"/>
    </source>
</evidence>
<dbReference type="GO" id="GO:0004842">
    <property type="term" value="F:ubiquitin-protein transferase activity"/>
    <property type="evidence" value="ECO:0007669"/>
    <property type="project" value="InterPro"/>
</dbReference>
<keyword evidence="6" id="KW-1185">Reference proteome</keyword>
<dbReference type="Proteomes" id="UP000663854">
    <property type="component" value="Unassembled WGS sequence"/>
</dbReference>
<dbReference type="InterPro" id="IPR035983">
    <property type="entry name" value="Hect_E3_ubiquitin_ligase"/>
</dbReference>
<name>A0A815I2K6_9BILA</name>
<dbReference type="SMART" id="SM00119">
    <property type="entry name" value="HECTc"/>
    <property type="match status" value="1"/>
</dbReference>
<dbReference type="Gene3D" id="3.30.2410.10">
    <property type="entry name" value="Hect, E3 ligase catalytic domain"/>
    <property type="match status" value="1"/>
</dbReference>
<dbReference type="InterPro" id="IPR043136">
    <property type="entry name" value="B30.2/SPRY_sf"/>
</dbReference>
<keyword evidence="1 2" id="KW-0833">Ubl conjugation pathway</keyword>
<evidence type="ECO:0000313" key="4">
    <source>
        <dbReference type="EMBL" id="CAF1134333.1"/>
    </source>
</evidence>
<dbReference type="SUPFAM" id="SSF56204">
    <property type="entry name" value="Hect, E3 ligase catalytic domain"/>
    <property type="match status" value="1"/>
</dbReference>